<proteinExistence type="predicted"/>
<sequence length="270" mass="31448">MKKELWWGPEDPRLFRALSNEIFFIATLMEGQPNFNRQINLYRFSTATHRKLELQEHTGKTWRVEKNWSPLIIDSVHLYFLYKYEDTQVIDCTEEHLPCKRQFGSDKGSSRTFGSTPYIRFLNTNYFVSFAQTKYDFIKPHHRPALSIIEALEGGEFKIIYTSEPLNFPSTLLANPKWINTKFSKNDMRRIMMVTSIANWDFQSGIADLTVSLDDEIAVAVKVDGLTDFVQYVINVYEYARLPDESSCADKLGEEYFRSLPQGVFIDNNS</sequence>
<reference evidence="1" key="1">
    <citation type="submission" date="2021-09" db="EMBL/GenBank/DDBJ databases">
        <authorList>
            <consortium name="AG Swart"/>
            <person name="Singh M."/>
            <person name="Singh A."/>
            <person name="Seah K."/>
            <person name="Emmerich C."/>
        </authorList>
    </citation>
    <scope>NUCLEOTIDE SEQUENCE</scope>
    <source>
        <strain evidence="1">ATCC30299</strain>
    </source>
</reference>
<organism evidence="1 2">
    <name type="scientific">Blepharisma stoltei</name>
    <dbReference type="NCBI Taxonomy" id="1481888"/>
    <lineage>
        <taxon>Eukaryota</taxon>
        <taxon>Sar</taxon>
        <taxon>Alveolata</taxon>
        <taxon>Ciliophora</taxon>
        <taxon>Postciliodesmatophora</taxon>
        <taxon>Heterotrichea</taxon>
        <taxon>Heterotrichida</taxon>
        <taxon>Blepharismidae</taxon>
        <taxon>Blepharisma</taxon>
    </lineage>
</organism>
<name>A0AAU9J5P7_9CILI</name>
<evidence type="ECO:0000313" key="1">
    <source>
        <dbReference type="EMBL" id="CAG9320606.1"/>
    </source>
</evidence>
<gene>
    <name evidence="1" type="ORF">BSTOLATCC_MIC26520</name>
</gene>
<dbReference type="AlphaFoldDB" id="A0AAU9J5P7"/>
<keyword evidence="2" id="KW-1185">Reference proteome</keyword>
<dbReference type="EMBL" id="CAJZBQ010000025">
    <property type="protein sequence ID" value="CAG9320606.1"/>
    <property type="molecule type" value="Genomic_DNA"/>
</dbReference>
<evidence type="ECO:0000313" key="2">
    <source>
        <dbReference type="Proteomes" id="UP001162131"/>
    </source>
</evidence>
<dbReference type="Proteomes" id="UP001162131">
    <property type="component" value="Unassembled WGS sequence"/>
</dbReference>
<accession>A0AAU9J5P7</accession>
<protein>
    <submittedName>
        <fullName evidence="1">Uncharacterized protein</fullName>
    </submittedName>
</protein>
<comment type="caution">
    <text evidence="1">The sequence shown here is derived from an EMBL/GenBank/DDBJ whole genome shotgun (WGS) entry which is preliminary data.</text>
</comment>